<accession>A0A428NC86</accession>
<name>A0A428NC86_9HYPO</name>
<dbReference type="EMBL" id="NKCI01000869">
    <property type="protein sequence ID" value="RSL38385.1"/>
    <property type="molecule type" value="Genomic_DNA"/>
</dbReference>
<proteinExistence type="predicted"/>
<keyword evidence="3" id="KW-1185">Reference proteome</keyword>
<evidence type="ECO:0000256" key="1">
    <source>
        <dbReference type="SAM" id="MobiDB-lite"/>
    </source>
</evidence>
<gene>
    <name evidence="2" type="ORF">CEP54_016412</name>
</gene>
<feature type="region of interest" description="Disordered" evidence="1">
    <location>
        <begin position="35"/>
        <end position="59"/>
    </location>
</feature>
<evidence type="ECO:0000313" key="2">
    <source>
        <dbReference type="EMBL" id="RSL38385.1"/>
    </source>
</evidence>
<dbReference type="AlphaFoldDB" id="A0A428NC86"/>
<protein>
    <submittedName>
        <fullName evidence="2">Uncharacterized protein</fullName>
    </submittedName>
</protein>
<reference evidence="2 3" key="1">
    <citation type="submission" date="2017-06" db="EMBL/GenBank/DDBJ databases">
        <title>Comparative genomic analysis of Ambrosia Fusariam Clade fungi.</title>
        <authorList>
            <person name="Stajich J.E."/>
            <person name="Carrillo J."/>
            <person name="Kijimoto T."/>
            <person name="Eskalen A."/>
            <person name="O'Donnell K."/>
            <person name="Kasson M."/>
        </authorList>
    </citation>
    <scope>NUCLEOTIDE SEQUENCE [LARGE SCALE GENOMIC DNA]</scope>
    <source>
        <strain evidence="2 3">NRRL62584</strain>
    </source>
</reference>
<sequence>MSRKGTDEDVLTETVLSIGDGREDVDLLVVEPQQGKTVVEPNPEGKGDSFEAGVPSPDDMRRGMCDVLLRRNFYESDDVWLVGTERFTSEGEFVYPQVQDEDVRRRSEDD</sequence>
<comment type="caution">
    <text evidence="2">The sequence shown here is derived from an EMBL/GenBank/DDBJ whole genome shotgun (WGS) entry which is preliminary data.</text>
</comment>
<evidence type="ECO:0000313" key="3">
    <source>
        <dbReference type="Proteomes" id="UP000288168"/>
    </source>
</evidence>
<dbReference type="Proteomes" id="UP000288168">
    <property type="component" value="Unassembled WGS sequence"/>
</dbReference>
<feature type="non-terminal residue" evidence="2">
    <location>
        <position position="110"/>
    </location>
</feature>
<organism evidence="2 3">
    <name type="scientific">Fusarium duplospermum</name>
    <dbReference type="NCBI Taxonomy" id="1325734"/>
    <lineage>
        <taxon>Eukaryota</taxon>
        <taxon>Fungi</taxon>
        <taxon>Dikarya</taxon>
        <taxon>Ascomycota</taxon>
        <taxon>Pezizomycotina</taxon>
        <taxon>Sordariomycetes</taxon>
        <taxon>Hypocreomycetidae</taxon>
        <taxon>Hypocreales</taxon>
        <taxon>Nectriaceae</taxon>
        <taxon>Fusarium</taxon>
        <taxon>Fusarium solani species complex</taxon>
    </lineage>
</organism>